<accession>A0A5B7JM72</accession>
<dbReference type="EMBL" id="VSRR010097642">
    <property type="protein sequence ID" value="MPC94207.1"/>
    <property type="molecule type" value="Genomic_DNA"/>
</dbReference>
<keyword evidence="1" id="KW-0472">Membrane</keyword>
<evidence type="ECO:0000313" key="2">
    <source>
        <dbReference type="EMBL" id="MPC94207.1"/>
    </source>
</evidence>
<reference evidence="2 3" key="1">
    <citation type="submission" date="2019-05" db="EMBL/GenBank/DDBJ databases">
        <title>Another draft genome of Portunus trituberculatus and its Hox gene families provides insights of decapod evolution.</title>
        <authorList>
            <person name="Jeong J.-H."/>
            <person name="Song I."/>
            <person name="Kim S."/>
            <person name="Choi T."/>
            <person name="Kim D."/>
            <person name="Ryu S."/>
            <person name="Kim W."/>
        </authorList>
    </citation>
    <scope>NUCLEOTIDE SEQUENCE [LARGE SCALE GENOMIC DNA]</scope>
    <source>
        <tissue evidence="2">Muscle</tissue>
    </source>
</reference>
<evidence type="ECO:0000313" key="3">
    <source>
        <dbReference type="Proteomes" id="UP000324222"/>
    </source>
</evidence>
<gene>
    <name evidence="2" type="ORF">E2C01_089363</name>
</gene>
<dbReference type="Proteomes" id="UP000324222">
    <property type="component" value="Unassembled WGS sequence"/>
</dbReference>
<keyword evidence="1" id="KW-0812">Transmembrane</keyword>
<name>A0A5B7JM72_PORTR</name>
<evidence type="ECO:0000256" key="1">
    <source>
        <dbReference type="SAM" id="Phobius"/>
    </source>
</evidence>
<organism evidence="2 3">
    <name type="scientific">Portunus trituberculatus</name>
    <name type="common">Swimming crab</name>
    <name type="synonym">Neptunus trituberculatus</name>
    <dbReference type="NCBI Taxonomy" id="210409"/>
    <lineage>
        <taxon>Eukaryota</taxon>
        <taxon>Metazoa</taxon>
        <taxon>Ecdysozoa</taxon>
        <taxon>Arthropoda</taxon>
        <taxon>Crustacea</taxon>
        <taxon>Multicrustacea</taxon>
        <taxon>Malacostraca</taxon>
        <taxon>Eumalacostraca</taxon>
        <taxon>Eucarida</taxon>
        <taxon>Decapoda</taxon>
        <taxon>Pleocyemata</taxon>
        <taxon>Brachyura</taxon>
        <taxon>Eubrachyura</taxon>
        <taxon>Portunoidea</taxon>
        <taxon>Portunidae</taxon>
        <taxon>Portuninae</taxon>
        <taxon>Portunus</taxon>
    </lineage>
</organism>
<proteinExistence type="predicted"/>
<keyword evidence="3" id="KW-1185">Reference proteome</keyword>
<comment type="caution">
    <text evidence="2">The sequence shown here is derived from an EMBL/GenBank/DDBJ whole genome shotgun (WGS) entry which is preliminary data.</text>
</comment>
<protein>
    <submittedName>
        <fullName evidence="2">Uncharacterized protein</fullName>
    </submittedName>
</protein>
<keyword evidence="1" id="KW-1133">Transmembrane helix</keyword>
<feature type="transmembrane region" description="Helical" evidence="1">
    <location>
        <begin position="20"/>
        <end position="38"/>
    </location>
</feature>
<sequence length="118" mass="13023">MHLTLCLSIYPPSYQTNNQSSSFLCIGPISIIYLYIYVSSPHRLHPLILIPPSLPPTSPHHTPNHSSSYTHILGRVRQCSGLSLSPASALCPSGDERPISGWLEEDILSFKLMTSHAE</sequence>
<dbReference type="AlphaFoldDB" id="A0A5B7JM72"/>